<keyword evidence="1" id="KW-0812">Transmembrane</keyword>
<dbReference type="RefSeq" id="WP_200352522.1">
    <property type="nucleotide sequence ID" value="NZ_BAABHZ010000001.1"/>
</dbReference>
<feature type="transmembrane region" description="Helical" evidence="1">
    <location>
        <begin position="79"/>
        <end position="99"/>
    </location>
</feature>
<gene>
    <name evidence="2" type="ORF">JIN84_18340</name>
</gene>
<dbReference type="Proteomes" id="UP000600139">
    <property type="component" value="Unassembled WGS sequence"/>
</dbReference>
<evidence type="ECO:0000256" key="1">
    <source>
        <dbReference type="SAM" id="Phobius"/>
    </source>
</evidence>
<keyword evidence="1" id="KW-1133">Transmembrane helix</keyword>
<keyword evidence="3" id="KW-1185">Reference proteome</keyword>
<dbReference type="EMBL" id="JAENIK010000012">
    <property type="protein sequence ID" value="MBK1817584.1"/>
    <property type="molecule type" value="Genomic_DNA"/>
</dbReference>
<dbReference type="AlphaFoldDB" id="A0A934VDI1"/>
<sequence>MNSSLFNDRRASNLLNRVRDDIFHLREDVGSLLSHTTKKTLPNGARELADQAKSQLAAGGAYAASRLRDFRGHPPRQSAGWIGGALLVGVLAYGVYSLCQNRQTDETRRYEPEDEIGG</sequence>
<protein>
    <recommendedName>
        <fullName evidence="4">DUF3618 domain-containing protein</fullName>
    </recommendedName>
</protein>
<keyword evidence="1" id="KW-0472">Membrane</keyword>
<evidence type="ECO:0000313" key="3">
    <source>
        <dbReference type="Proteomes" id="UP000600139"/>
    </source>
</evidence>
<reference evidence="2" key="1">
    <citation type="submission" date="2021-01" db="EMBL/GenBank/DDBJ databases">
        <title>Modified the classification status of verrucomicrobia.</title>
        <authorList>
            <person name="Feng X."/>
        </authorList>
    </citation>
    <scope>NUCLEOTIDE SEQUENCE</scope>
    <source>
        <strain evidence="2">JCM 18052</strain>
    </source>
</reference>
<name>A0A934VDI1_9BACT</name>
<accession>A0A934VDI1</accession>
<proteinExistence type="predicted"/>
<comment type="caution">
    <text evidence="2">The sequence shown here is derived from an EMBL/GenBank/DDBJ whole genome shotgun (WGS) entry which is preliminary data.</text>
</comment>
<evidence type="ECO:0000313" key="2">
    <source>
        <dbReference type="EMBL" id="MBK1817584.1"/>
    </source>
</evidence>
<evidence type="ECO:0008006" key="4">
    <source>
        <dbReference type="Google" id="ProtNLM"/>
    </source>
</evidence>
<organism evidence="2 3">
    <name type="scientific">Luteolibacter yonseiensis</name>
    <dbReference type="NCBI Taxonomy" id="1144680"/>
    <lineage>
        <taxon>Bacteria</taxon>
        <taxon>Pseudomonadati</taxon>
        <taxon>Verrucomicrobiota</taxon>
        <taxon>Verrucomicrobiia</taxon>
        <taxon>Verrucomicrobiales</taxon>
        <taxon>Verrucomicrobiaceae</taxon>
        <taxon>Luteolibacter</taxon>
    </lineage>
</organism>